<dbReference type="HOGENOM" id="CLU_089407_0_0_1"/>
<keyword evidence="12" id="KW-0653">Protein transport</keyword>
<dbReference type="PANTHER" id="PTHR13032:SF6">
    <property type="entry name" value="MITOCHONDRIAL IMPORT INNER MEMBRANE TRANSLOCASE SUBUNIT TIM21"/>
    <property type="match status" value="1"/>
</dbReference>
<evidence type="ECO:0000256" key="3">
    <source>
        <dbReference type="ARBA" id="ARBA00020726"/>
    </source>
</evidence>
<dbReference type="EMBL" id="CDHN01000002">
    <property type="protein sequence ID" value="CEJ84877.1"/>
    <property type="molecule type" value="Genomic_DNA"/>
</dbReference>
<dbReference type="GO" id="GO:0030150">
    <property type="term" value="P:protein import into mitochondrial matrix"/>
    <property type="evidence" value="ECO:0007669"/>
    <property type="project" value="UniProtKB-UniRule"/>
</dbReference>
<dbReference type="GO" id="GO:0005744">
    <property type="term" value="C:TIM23 mitochondrial import inner membrane translocase complex"/>
    <property type="evidence" value="ECO:0007669"/>
    <property type="project" value="UniProtKB-UniRule"/>
</dbReference>
<keyword evidence="8 12" id="KW-0496">Mitochondrion</keyword>
<dbReference type="Pfam" id="PF08294">
    <property type="entry name" value="TIM21"/>
    <property type="match status" value="1"/>
</dbReference>
<dbReference type="PANTHER" id="PTHR13032">
    <property type="entry name" value="MITOCHONDRIAL IMPORT INNER MEMBRANE TRANSLOCASE SUBUNIT TIM21"/>
    <property type="match status" value="1"/>
</dbReference>
<evidence type="ECO:0000256" key="8">
    <source>
        <dbReference type="ARBA" id="ARBA00023128"/>
    </source>
</evidence>
<proteinExistence type="inferred from homology"/>
<evidence type="ECO:0000313" key="15">
    <source>
        <dbReference type="Proteomes" id="UP000039046"/>
    </source>
</evidence>
<accession>A0A0A1TDW2</accession>
<feature type="compositionally biased region" description="Low complexity" evidence="13">
    <location>
        <begin position="30"/>
        <end position="47"/>
    </location>
</feature>
<evidence type="ECO:0000256" key="9">
    <source>
        <dbReference type="ARBA" id="ARBA00023136"/>
    </source>
</evidence>
<dbReference type="STRING" id="1531966.A0A0A1TDW2"/>
<dbReference type="InterPro" id="IPR013261">
    <property type="entry name" value="Tim21"/>
</dbReference>
<keyword evidence="7 12" id="KW-1133">Transmembrane helix</keyword>
<evidence type="ECO:0000256" key="10">
    <source>
        <dbReference type="ARBA" id="ARBA00060204"/>
    </source>
</evidence>
<evidence type="ECO:0000256" key="11">
    <source>
        <dbReference type="ARBA" id="ARBA00063758"/>
    </source>
</evidence>
<gene>
    <name evidence="14" type="ORF">VHEMI03603</name>
</gene>
<keyword evidence="12" id="KW-0813">Transport</keyword>
<feature type="transmembrane region" description="Helical" evidence="12">
    <location>
        <begin position="82"/>
        <end position="102"/>
    </location>
</feature>
<organism evidence="14 15">
    <name type="scientific">[Torrubiella] hemipterigena</name>
    <dbReference type="NCBI Taxonomy" id="1531966"/>
    <lineage>
        <taxon>Eukaryota</taxon>
        <taxon>Fungi</taxon>
        <taxon>Dikarya</taxon>
        <taxon>Ascomycota</taxon>
        <taxon>Pezizomycotina</taxon>
        <taxon>Sordariomycetes</taxon>
        <taxon>Hypocreomycetidae</taxon>
        <taxon>Hypocreales</taxon>
        <taxon>Clavicipitaceae</taxon>
        <taxon>Clavicipitaceae incertae sedis</taxon>
        <taxon>'Torrubiella' clade</taxon>
    </lineage>
</organism>
<dbReference type="InterPro" id="IPR038552">
    <property type="entry name" value="Tim21_IMS_sf"/>
</dbReference>
<evidence type="ECO:0000256" key="12">
    <source>
        <dbReference type="RuleBase" id="RU367142"/>
    </source>
</evidence>
<keyword evidence="5 12" id="KW-0999">Mitochondrion inner membrane</keyword>
<comment type="subcellular location">
    <subcellularLocation>
        <location evidence="1 12">Mitochondrion inner membrane</location>
        <topology evidence="1 12">Single-pass membrane protein</topology>
    </subcellularLocation>
</comment>
<evidence type="ECO:0000256" key="13">
    <source>
        <dbReference type="SAM" id="MobiDB-lite"/>
    </source>
</evidence>
<reference evidence="14 15" key="1">
    <citation type="journal article" date="2015" name="Genome Announc.">
        <title>Draft Genome Sequence and Gene Annotation of the Entomopathogenic Fungus Verticillium hemipterigenum.</title>
        <authorList>
            <person name="Horn F."/>
            <person name="Habel A."/>
            <person name="Scharf D.H."/>
            <person name="Dworschak J."/>
            <person name="Brakhage A.A."/>
            <person name="Guthke R."/>
            <person name="Hertweck C."/>
            <person name="Linde J."/>
        </authorList>
    </citation>
    <scope>NUCLEOTIDE SEQUENCE [LARGE SCALE GENOMIC DNA]</scope>
</reference>
<name>A0A0A1TDW2_9HYPO</name>
<comment type="function">
    <text evidence="10">Essential component of the TIM23 complex, a complex that mediates the translocation of transit peptide-containing proteins across the mitochondrial inner membrane. Required to keep the TOM and the TIM23 complexes in close contact. At some point, it is released from the TOM23 complex to allow protein translocation into the mitochondrial matrix.</text>
</comment>
<dbReference type="Gene3D" id="3.10.450.320">
    <property type="entry name" value="Mitochondrial import inner membrane translocase subunit Tim21"/>
    <property type="match status" value="1"/>
</dbReference>
<evidence type="ECO:0000256" key="7">
    <source>
        <dbReference type="ARBA" id="ARBA00022989"/>
    </source>
</evidence>
<comment type="similarity">
    <text evidence="2 12">Belongs to the TIM21 family.</text>
</comment>
<evidence type="ECO:0000256" key="4">
    <source>
        <dbReference type="ARBA" id="ARBA00022692"/>
    </source>
</evidence>
<protein>
    <recommendedName>
        <fullName evidence="3 12">Mitochondrial import inner membrane translocase subunit Tim21</fullName>
    </recommendedName>
</protein>
<keyword evidence="9 12" id="KW-0472">Membrane</keyword>
<keyword evidence="4 12" id="KW-0812">Transmembrane</keyword>
<feature type="region of interest" description="Disordered" evidence="13">
    <location>
        <begin position="28"/>
        <end position="58"/>
    </location>
</feature>
<comment type="subunit">
    <text evidence="11">Component of the TIM23 complex, at least composed of TIM23, TIM17, TIM50 and TIM21.</text>
</comment>
<dbReference type="FunFam" id="3.10.450.320:FF:000002">
    <property type="entry name" value="Mitochondrial import inner membrane translocase subunit tim21"/>
    <property type="match status" value="1"/>
</dbReference>
<dbReference type="AlphaFoldDB" id="A0A0A1TDW2"/>
<sequence length="235" mass="25864">MKLNPVLTAARPIAQLAHASVPRTCAAARSYATTNQSSSNTSSSTSPESRRRSVTPFNDDGYVPWTDLSAGEKAARATQQSFNFGMVAVGLVLTGGVGYFLWTDVFSPDSRTAHFNRAIDKIKKDPRCAELFGDSRKIIAHGDETANKWRRARPLAASEKTDQYGTQHLIMHFHVDGPLNNGTAQLHMVKPKGHSDYEYKYLFVDVKGHDRIYLENAEAGGAGKKKLSFFGVNWG</sequence>
<keyword evidence="12" id="KW-0811">Translocation</keyword>
<evidence type="ECO:0000256" key="1">
    <source>
        <dbReference type="ARBA" id="ARBA00004434"/>
    </source>
</evidence>
<keyword evidence="15" id="KW-1185">Reference proteome</keyword>
<evidence type="ECO:0000256" key="5">
    <source>
        <dbReference type="ARBA" id="ARBA00022792"/>
    </source>
</evidence>
<dbReference type="OrthoDB" id="436405at2759"/>
<evidence type="ECO:0000256" key="2">
    <source>
        <dbReference type="ARBA" id="ARBA00010867"/>
    </source>
</evidence>
<dbReference type="Proteomes" id="UP000039046">
    <property type="component" value="Unassembled WGS sequence"/>
</dbReference>
<keyword evidence="6" id="KW-0809">Transit peptide</keyword>
<evidence type="ECO:0000313" key="14">
    <source>
        <dbReference type="EMBL" id="CEJ84877.1"/>
    </source>
</evidence>
<evidence type="ECO:0000256" key="6">
    <source>
        <dbReference type="ARBA" id="ARBA00022946"/>
    </source>
</evidence>